<sequence length="104" mass="12019">MFRQIISRRFLSVTPRRSNLVSDLYIQQIKSFKPTPLSAQEVESSVKQFQIPAQPTIPTEEINSDLLKEYESSEVETAAAESKAETHIPEEEWFVFPEADEEHH</sequence>
<organism evidence="1 2">
    <name type="scientific">[Candida] jaroonii</name>
    <dbReference type="NCBI Taxonomy" id="467808"/>
    <lineage>
        <taxon>Eukaryota</taxon>
        <taxon>Fungi</taxon>
        <taxon>Dikarya</taxon>
        <taxon>Ascomycota</taxon>
        <taxon>Saccharomycotina</taxon>
        <taxon>Pichiomycetes</taxon>
        <taxon>Debaryomycetaceae</taxon>
        <taxon>Yamadazyma</taxon>
    </lineage>
</organism>
<protein>
    <submittedName>
        <fullName evidence="1">ATP synthase subunit H, mitochondrial</fullName>
    </submittedName>
</protein>
<gene>
    <name evidence="1" type="ORF">CLIB1444_12S02388</name>
</gene>
<dbReference type="EMBL" id="CALSDN010000012">
    <property type="protein sequence ID" value="CAH6723017.1"/>
    <property type="molecule type" value="Genomic_DNA"/>
</dbReference>
<comment type="caution">
    <text evidence="1">The sequence shown here is derived from an EMBL/GenBank/DDBJ whole genome shotgun (WGS) entry which is preliminary data.</text>
</comment>
<name>A0ACA9YD52_9ASCO</name>
<keyword evidence="2" id="KW-1185">Reference proteome</keyword>
<evidence type="ECO:0000313" key="2">
    <source>
        <dbReference type="Proteomes" id="UP001152531"/>
    </source>
</evidence>
<dbReference type="Proteomes" id="UP001152531">
    <property type="component" value="Unassembled WGS sequence"/>
</dbReference>
<accession>A0ACA9YD52</accession>
<evidence type="ECO:0000313" key="1">
    <source>
        <dbReference type="EMBL" id="CAH6723017.1"/>
    </source>
</evidence>
<reference evidence="1" key="1">
    <citation type="submission" date="2022-06" db="EMBL/GenBank/DDBJ databases">
        <authorList>
            <person name="Legras J.-L."/>
            <person name="Devillers H."/>
            <person name="Grondin C."/>
        </authorList>
    </citation>
    <scope>NUCLEOTIDE SEQUENCE</scope>
    <source>
        <strain evidence="1">CLIB 1444</strain>
    </source>
</reference>
<proteinExistence type="predicted"/>